<keyword evidence="1" id="KW-1133">Transmembrane helix</keyword>
<proteinExistence type="predicted"/>
<reference evidence="2" key="1">
    <citation type="journal article" date="2021" name="Sci. Adv.">
        <title>The American lobster genome reveals insights on longevity, neural, and immune adaptations.</title>
        <authorList>
            <person name="Polinski J.M."/>
            <person name="Zimin A.V."/>
            <person name="Clark K.F."/>
            <person name="Kohn A.B."/>
            <person name="Sadowski N."/>
            <person name="Timp W."/>
            <person name="Ptitsyn A."/>
            <person name="Khanna P."/>
            <person name="Romanova D.Y."/>
            <person name="Williams P."/>
            <person name="Greenwood S.J."/>
            <person name="Moroz L.L."/>
            <person name="Walt D.R."/>
            <person name="Bodnar A.G."/>
        </authorList>
    </citation>
    <scope>NUCLEOTIDE SEQUENCE</scope>
    <source>
        <strain evidence="2">GMGI-L3</strain>
    </source>
</reference>
<evidence type="ECO:0000313" key="2">
    <source>
        <dbReference type="EMBL" id="KAG7164402.1"/>
    </source>
</evidence>
<evidence type="ECO:0000256" key="1">
    <source>
        <dbReference type="SAM" id="Phobius"/>
    </source>
</evidence>
<organism evidence="2 3">
    <name type="scientific">Homarus americanus</name>
    <name type="common">American lobster</name>
    <dbReference type="NCBI Taxonomy" id="6706"/>
    <lineage>
        <taxon>Eukaryota</taxon>
        <taxon>Metazoa</taxon>
        <taxon>Ecdysozoa</taxon>
        <taxon>Arthropoda</taxon>
        <taxon>Crustacea</taxon>
        <taxon>Multicrustacea</taxon>
        <taxon>Malacostraca</taxon>
        <taxon>Eumalacostraca</taxon>
        <taxon>Eucarida</taxon>
        <taxon>Decapoda</taxon>
        <taxon>Pleocyemata</taxon>
        <taxon>Astacidea</taxon>
        <taxon>Nephropoidea</taxon>
        <taxon>Nephropidae</taxon>
        <taxon>Homarus</taxon>
    </lineage>
</organism>
<dbReference type="Proteomes" id="UP000747542">
    <property type="component" value="Unassembled WGS sequence"/>
</dbReference>
<keyword evidence="1" id="KW-0812">Transmembrane</keyword>
<gene>
    <name evidence="2" type="primary">Nphs1-L29</name>
    <name evidence="2" type="ORF">Hamer_G003595</name>
</gene>
<accession>A0A8J5JU84</accession>
<name>A0A8J5JU84_HOMAM</name>
<keyword evidence="3" id="KW-1185">Reference proteome</keyword>
<evidence type="ECO:0000313" key="3">
    <source>
        <dbReference type="Proteomes" id="UP000747542"/>
    </source>
</evidence>
<sequence>MSPTRAVVVAERGVADLPCNLTSPLSADPALLVLWYKQGVTKPIYSHPATTTAVSYAAVPLAAAAVVVATTASQRT</sequence>
<comment type="caution">
    <text evidence="2">The sequence shown here is derived from an EMBL/GenBank/DDBJ whole genome shotgun (WGS) entry which is preliminary data.</text>
</comment>
<dbReference type="AlphaFoldDB" id="A0A8J5JU84"/>
<keyword evidence="1" id="KW-0472">Membrane</keyword>
<dbReference type="EMBL" id="JAHLQT010025476">
    <property type="protein sequence ID" value="KAG7164402.1"/>
    <property type="molecule type" value="Genomic_DNA"/>
</dbReference>
<protein>
    <submittedName>
        <fullName evidence="2">Putative Nephrin-like 29</fullName>
    </submittedName>
</protein>
<feature type="transmembrane region" description="Helical" evidence="1">
    <location>
        <begin position="53"/>
        <end position="72"/>
    </location>
</feature>